<evidence type="ECO:0000313" key="4">
    <source>
        <dbReference type="Proteomes" id="UP000002007"/>
    </source>
</evidence>
<sequence length="96" mass="10028">MKCPKCGETMRSYERNGVMIDQCEGCRGIFLDRGELEQLMDAESRFGSAQQGQKNQGFGGGYGGFSGGHSGGRGNKGGGHGNNSGGHGNNGNNGRR</sequence>
<dbReference type="Proteomes" id="UP000002007">
    <property type="component" value="Chromosome"/>
</dbReference>
<reference evidence="4" key="1">
    <citation type="journal article" date="2008" name="J. Bacteriol.">
        <title>Genome sequence of the fish pathogen Renibacterium salmoninarum suggests reductive evolution away from an environmental Arthrobacter ancestor.</title>
        <authorList>
            <person name="Wiens G.D."/>
            <person name="Rockey D.D."/>
            <person name="Wu Z."/>
            <person name="Chang J."/>
            <person name="Levy R."/>
            <person name="Crane S."/>
            <person name="Chen D.S."/>
            <person name="Capri G.R."/>
            <person name="Burnett J.R."/>
            <person name="Sudheesh P.S."/>
            <person name="Schipma M.J."/>
            <person name="Burd H."/>
            <person name="Bhattacharyya A."/>
            <person name="Rhodes L.D."/>
            <person name="Kaul R."/>
            <person name="Strom M.S."/>
        </authorList>
    </citation>
    <scope>NUCLEOTIDE SEQUENCE [LARGE SCALE GENOMIC DNA]</scope>
    <source>
        <strain evidence="4">ATCC 33209 / DSM 20767 / JCM 11484 / NBRC 15589 / NCIMB 2235</strain>
    </source>
</reference>
<dbReference type="HOGENOM" id="CLU_147819_1_1_11"/>
<feature type="domain" description="Transcription factor zinc-finger" evidence="2">
    <location>
        <begin position="2"/>
        <end position="41"/>
    </location>
</feature>
<gene>
    <name evidence="3" type="ordered locus">RSal33209_2782</name>
</gene>
<proteinExistence type="predicted"/>
<dbReference type="AlphaFoldDB" id="A9WTI6"/>
<protein>
    <recommendedName>
        <fullName evidence="2">Transcription factor zinc-finger domain-containing protein</fullName>
    </recommendedName>
</protein>
<evidence type="ECO:0000256" key="1">
    <source>
        <dbReference type="SAM" id="MobiDB-lite"/>
    </source>
</evidence>
<organism evidence="3 4">
    <name type="scientific">Renibacterium salmoninarum (strain ATCC 33209 / DSM 20767 / JCM 11484 / NBRC 15589 / NCIMB 2235)</name>
    <dbReference type="NCBI Taxonomy" id="288705"/>
    <lineage>
        <taxon>Bacteria</taxon>
        <taxon>Bacillati</taxon>
        <taxon>Actinomycetota</taxon>
        <taxon>Actinomycetes</taxon>
        <taxon>Micrococcales</taxon>
        <taxon>Micrococcaceae</taxon>
        <taxon>Renibacterium</taxon>
    </lineage>
</organism>
<dbReference type="RefSeq" id="WP_012246162.1">
    <property type="nucleotide sequence ID" value="NC_010168.1"/>
</dbReference>
<dbReference type="InterPro" id="IPR027392">
    <property type="entry name" value="TF_Znf"/>
</dbReference>
<dbReference type="Pfam" id="PF13453">
    <property type="entry name" value="Zn_ribbon_TFIIB"/>
    <property type="match status" value="1"/>
</dbReference>
<dbReference type="EMBL" id="CP000910">
    <property type="protein sequence ID" value="ABY24507.1"/>
    <property type="molecule type" value="Genomic_DNA"/>
</dbReference>
<dbReference type="STRING" id="288705.RSal33209_2782"/>
<dbReference type="KEGG" id="rsa:RSal33209_2782"/>
<evidence type="ECO:0000259" key="2">
    <source>
        <dbReference type="Pfam" id="PF13453"/>
    </source>
</evidence>
<feature type="region of interest" description="Disordered" evidence="1">
    <location>
        <begin position="44"/>
        <end position="96"/>
    </location>
</feature>
<keyword evidence="4" id="KW-1185">Reference proteome</keyword>
<dbReference type="eggNOG" id="COG3809">
    <property type="taxonomic scope" value="Bacteria"/>
</dbReference>
<evidence type="ECO:0000313" key="3">
    <source>
        <dbReference type="EMBL" id="ABY24507.1"/>
    </source>
</evidence>
<feature type="compositionally biased region" description="Gly residues" evidence="1">
    <location>
        <begin position="57"/>
        <end position="96"/>
    </location>
</feature>
<name>A9WTI6_RENSM</name>
<accession>A9WTI6</accession>